<dbReference type="Pfam" id="PF12860">
    <property type="entry name" value="PAS_7"/>
    <property type="match status" value="1"/>
</dbReference>
<comment type="subcellular location">
    <subcellularLocation>
        <location evidence="2">Membrane</location>
    </subcellularLocation>
</comment>
<keyword evidence="8 15" id="KW-0418">Kinase</keyword>
<dbReference type="OrthoDB" id="6115735at2"/>
<dbReference type="InterPro" id="IPR003661">
    <property type="entry name" value="HisK_dim/P_dom"/>
</dbReference>
<organism evidence="15 16">
    <name type="scientific">Azospirillum griseum</name>
    <dbReference type="NCBI Taxonomy" id="2496639"/>
    <lineage>
        <taxon>Bacteria</taxon>
        <taxon>Pseudomonadati</taxon>
        <taxon>Pseudomonadota</taxon>
        <taxon>Alphaproteobacteria</taxon>
        <taxon>Rhodospirillales</taxon>
        <taxon>Azospirillaceae</taxon>
        <taxon>Azospirillum</taxon>
    </lineage>
</organism>
<keyword evidence="10" id="KW-1133">Transmembrane helix</keyword>
<comment type="catalytic activity">
    <reaction evidence="1">
        <text>ATP + protein L-histidine = ADP + protein N-phospho-L-histidine.</text>
        <dbReference type="EC" id="2.7.13.3"/>
    </reaction>
</comment>
<keyword evidence="5" id="KW-0808">Transferase</keyword>
<dbReference type="SUPFAM" id="SSF47384">
    <property type="entry name" value="Homodimeric domain of signal transducing histidine kinase"/>
    <property type="match status" value="1"/>
</dbReference>
<proteinExistence type="predicted"/>
<dbReference type="PRINTS" id="PR00344">
    <property type="entry name" value="BCTRLSENSOR"/>
</dbReference>
<evidence type="ECO:0000256" key="2">
    <source>
        <dbReference type="ARBA" id="ARBA00004370"/>
    </source>
</evidence>
<dbReference type="GO" id="GO:0009927">
    <property type="term" value="F:histidine phosphotransfer kinase activity"/>
    <property type="evidence" value="ECO:0007669"/>
    <property type="project" value="TreeGrafter"/>
</dbReference>
<evidence type="ECO:0000256" key="1">
    <source>
        <dbReference type="ARBA" id="ARBA00000085"/>
    </source>
</evidence>
<dbReference type="InterPro" id="IPR004358">
    <property type="entry name" value="Sig_transdc_His_kin-like_C"/>
</dbReference>
<dbReference type="EMBL" id="RXMA01000001">
    <property type="protein sequence ID" value="RTR24316.1"/>
    <property type="molecule type" value="Genomic_DNA"/>
</dbReference>
<keyword evidence="9" id="KW-0067">ATP-binding</keyword>
<dbReference type="SMART" id="SM00387">
    <property type="entry name" value="HATPase_c"/>
    <property type="match status" value="1"/>
</dbReference>
<dbReference type="AlphaFoldDB" id="A0A431VNG9"/>
<reference evidence="15 16" key="1">
    <citation type="submission" date="2018-12" db="EMBL/GenBank/DDBJ databases">
        <authorList>
            <person name="Yang Y."/>
        </authorList>
    </citation>
    <scope>NUCLEOTIDE SEQUENCE [LARGE SCALE GENOMIC DNA]</scope>
    <source>
        <strain evidence="15 16">L-25-5w-1</strain>
    </source>
</reference>
<feature type="coiled-coil region" evidence="12">
    <location>
        <begin position="273"/>
        <end position="300"/>
    </location>
</feature>
<dbReference type="CDD" id="cd00082">
    <property type="entry name" value="HisKA"/>
    <property type="match status" value="1"/>
</dbReference>
<keyword evidence="11" id="KW-0472">Membrane</keyword>
<dbReference type="PROSITE" id="PS50109">
    <property type="entry name" value="HIS_KIN"/>
    <property type="match status" value="1"/>
</dbReference>
<gene>
    <name evidence="15" type="ORF">EJ903_00590</name>
</gene>
<evidence type="ECO:0000256" key="5">
    <source>
        <dbReference type="ARBA" id="ARBA00022679"/>
    </source>
</evidence>
<dbReference type="InterPro" id="IPR036890">
    <property type="entry name" value="HATPase_C_sf"/>
</dbReference>
<evidence type="ECO:0000256" key="3">
    <source>
        <dbReference type="ARBA" id="ARBA00012438"/>
    </source>
</evidence>
<dbReference type="Pfam" id="PF02518">
    <property type="entry name" value="HATPase_c"/>
    <property type="match status" value="1"/>
</dbReference>
<dbReference type="SMART" id="SM00388">
    <property type="entry name" value="HisKA"/>
    <property type="match status" value="1"/>
</dbReference>
<protein>
    <recommendedName>
        <fullName evidence="3">histidine kinase</fullName>
        <ecNumber evidence="3">2.7.13.3</ecNumber>
    </recommendedName>
</protein>
<dbReference type="InterPro" id="IPR005467">
    <property type="entry name" value="His_kinase_dom"/>
</dbReference>
<keyword evidence="4" id="KW-0597">Phosphoprotein</keyword>
<evidence type="ECO:0000256" key="10">
    <source>
        <dbReference type="ARBA" id="ARBA00022989"/>
    </source>
</evidence>
<dbReference type="GO" id="GO:0005886">
    <property type="term" value="C:plasma membrane"/>
    <property type="evidence" value="ECO:0007669"/>
    <property type="project" value="TreeGrafter"/>
</dbReference>
<dbReference type="PANTHER" id="PTHR43047:SF63">
    <property type="entry name" value="HISTIDINE KINASE"/>
    <property type="match status" value="1"/>
</dbReference>
<dbReference type="EC" id="2.7.13.3" evidence="3"/>
<dbReference type="PANTHER" id="PTHR43047">
    <property type="entry name" value="TWO-COMPONENT HISTIDINE PROTEIN KINASE"/>
    <property type="match status" value="1"/>
</dbReference>
<keyword evidence="6" id="KW-0812">Transmembrane</keyword>
<dbReference type="GO" id="GO:0000155">
    <property type="term" value="F:phosphorelay sensor kinase activity"/>
    <property type="evidence" value="ECO:0007669"/>
    <property type="project" value="InterPro"/>
</dbReference>
<evidence type="ECO:0000256" key="9">
    <source>
        <dbReference type="ARBA" id="ARBA00022840"/>
    </source>
</evidence>
<comment type="caution">
    <text evidence="15">The sequence shown here is derived from an EMBL/GenBank/DDBJ whole genome shotgun (WGS) entry which is preliminary data.</text>
</comment>
<dbReference type="InterPro" id="IPR036097">
    <property type="entry name" value="HisK_dim/P_sf"/>
</dbReference>
<evidence type="ECO:0000256" key="6">
    <source>
        <dbReference type="ARBA" id="ARBA00022692"/>
    </source>
</evidence>
<sequence length="546" mass="58402">MDISAQEWLKKRHPDGRGADGRALPQTGSTSTRHLPEGLSTAAIALLPDAVGVFAAISDDAGVVIDFEWLLANHAAETLIGRAGLIGQRLRGDGGDARCAGLFPVLLAGLDGPDTRVVSASLGGSNRTRWRVSATPFPGGVCATLIDLGPDAPSMAETLAAALERSAESFALFDSSDTLVHTTGRLKQFLPELADLLLPGTPFETLVRRSAQMDSGLTTETDREQWIATRLAHHRQTDKPFTLRAQDGRWLLVSEHAAADDGVLVIYADVTPMKRNEERLRAREAEARAARRDAERANRAKSEFLALMSHELRTPLNAVLGFSELLMSEAFGPLGSPRYRDYATDIRDSGEHLLALINDILDLSRSESGRMPMSSEAVELNTTVAQVVGMIREKAEEAGVSLQADVARDLPMLLGDPRAIRQMLLNLLSNAVKFTPSGGKAMLTAAVMPDGGIGVMIADTGVGIPAADLFRIQEPFERADVTIARPTEGAGLGLPIVKRLVELHGGRLELSSELGVGTSAVLIFPASRSLPRNLCPPLPVLPSAVR</sequence>
<evidence type="ECO:0000256" key="11">
    <source>
        <dbReference type="ARBA" id="ARBA00023136"/>
    </source>
</evidence>
<dbReference type="SUPFAM" id="SSF55874">
    <property type="entry name" value="ATPase domain of HSP90 chaperone/DNA topoisomerase II/histidine kinase"/>
    <property type="match status" value="1"/>
</dbReference>
<keyword evidence="7" id="KW-0547">Nucleotide-binding</keyword>
<dbReference type="Gene3D" id="1.10.287.130">
    <property type="match status" value="1"/>
</dbReference>
<dbReference type="Pfam" id="PF00512">
    <property type="entry name" value="HisKA"/>
    <property type="match status" value="1"/>
</dbReference>
<feature type="region of interest" description="Disordered" evidence="13">
    <location>
        <begin position="1"/>
        <end position="35"/>
    </location>
</feature>
<evidence type="ECO:0000256" key="8">
    <source>
        <dbReference type="ARBA" id="ARBA00022777"/>
    </source>
</evidence>
<evidence type="ECO:0000256" key="4">
    <source>
        <dbReference type="ARBA" id="ARBA00022553"/>
    </source>
</evidence>
<dbReference type="FunFam" id="1.10.287.130:FF:000004">
    <property type="entry name" value="Ethylene receptor 1"/>
    <property type="match status" value="1"/>
</dbReference>
<dbReference type="Gene3D" id="3.30.565.10">
    <property type="entry name" value="Histidine kinase-like ATPase, C-terminal domain"/>
    <property type="match status" value="1"/>
</dbReference>
<dbReference type="Proteomes" id="UP000277007">
    <property type="component" value="Unassembled WGS sequence"/>
</dbReference>
<dbReference type="GO" id="GO:0005524">
    <property type="term" value="F:ATP binding"/>
    <property type="evidence" value="ECO:0007669"/>
    <property type="project" value="UniProtKB-KW"/>
</dbReference>
<evidence type="ECO:0000256" key="12">
    <source>
        <dbReference type="SAM" id="Coils"/>
    </source>
</evidence>
<evidence type="ECO:0000313" key="16">
    <source>
        <dbReference type="Proteomes" id="UP000277007"/>
    </source>
</evidence>
<dbReference type="InterPro" id="IPR003594">
    <property type="entry name" value="HATPase_dom"/>
</dbReference>
<keyword evidence="12" id="KW-0175">Coiled coil</keyword>
<keyword evidence="16" id="KW-1185">Reference proteome</keyword>
<evidence type="ECO:0000256" key="7">
    <source>
        <dbReference type="ARBA" id="ARBA00022741"/>
    </source>
</evidence>
<evidence type="ECO:0000256" key="13">
    <source>
        <dbReference type="SAM" id="MobiDB-lite"/>
    </source>
</evidence>
<accession>A0A431VNG9</accession>
<name>A0A431VNG9_9PROT</name>
<evidence type="ECO:0000259" key="14">
    <source>
        <dbReference type="PROSITE" id="PS50109"/>
    </source>
</evidence>
<evidence type="ECO:0000313" key="15">
    <source>
        <dbReference type="EMBL" id="RTR24316.1"/>
    </source>
</evidence>
<feature type="domain" description="Histidine kinase" evidence="14">
    <location>
        <begin position="307"/>
        <end position="528"/>
    </location>
</feature>